<keyword evidence="2" id="KW-0472">Membrane</keyword>
<accession>M0LI81</accession>
<dbReference type="EMBL" id="AOLZ01000042">
    <property type="protein sequence ID" value="EMA32129.1"/>
    <property type="molecule type" value="Genomic_DNA"/>
</dbReference>
<dbReference type="STRING" id="358396.CHINAEXTREME_01855"/>
<feature type="transmembrane region" description="Helical" evidence="2">
    <location>
        <begin position="31"/>
        <end position="51"/>
    </location>
</feature>
<gene>
    <name evidence="3" type="ORF">C445_12481</name>
</gene>
<reference evidence="3 4" key="1">
    <citation type="journal article" date="2014" name="PLoS Genet.">
        <title>Phylogenetically driven sequencing of extremely halophilic archaea reveals strategies for static and dynamic osmo-response.</title>
        <authorList>
            <person name="Becker E.A."/>
            <person name="Seitzer P.M."/>
            <person name="Tritt A."/>
            <person name="Larsen D."/>
            <person name="Krusor M."/>
            <person name="Yao A.I."/>
            <person name="Wu D."/>
            <person name="Madern D."/>
            <person name="Eisen J.A."/>
            <person name="Darling A.E."/>
            <person name="Facciotti M.T."/>
        </authorList>
    </citation>
    <scope>NUCLEOTIDE SEQUENCE [LARGE SCALE GENOMIC DNA]</scope>
    <source>
        <strain evidence="3 4">AJ5</strain>
    </source>
</reference>
<dbReference type="AlphaFoldDB" id="M0LI81"/>
<evidence type="ECO:0000256" key="2">
    <source>
        <dbReference type="SAM" id="Phobius"/>
    </source>
</evidence>
<evidence type="ECO:0000313" key="3">
    <source>
        <dbReference type="EMBL" id="EMA32129.1"/>
    </source>
</evidence>
<keyword evidence="4" id="KW-1185">Reference proteome</keyword>
<evidence type="ECO:0000313" key="4">
    <source>
        <dbReference type="Proteomes" id="UP000011555"/>
    </source>
</evidence>
<dbReference type="Proteomes" id="UP000011555">
    <property type="component" value="Unassembled WGS sequence"/>
</dbReference>
<feature type="region of interest" description="Disordered" evidence="1">
    <location>
        <begin position="1"/>
        <end position="21"/>
    </location>
</feature>
<comment type="caution">
    <text evidence="3">The sequence shown here is derived from an EMBL/GenBank/DDBJ whole genome shotgun (WGS) entry which is preliminary data.</text>
</comment>
<sequence length="68" mass="7272">MSVAERLPSMSHGESDGLTGGERKAEVKRMLFIMIVWTAAAVGAGLLLVLLRDPLASIFALTAPFPFL</sequence>
<keyword evidence="2" id="KW-0812">Transmembrane</keyword>
<proteinExistence type="predicted"/>
<dbReference type="InParanoid" id="M0LI81"/>
<protein>
    <submittedName>
        <fullName evidence="3">Uncharacterized protein</fullName>
    </submittedName>
</protein>
<keyword evidence="2" id="KW-1133">Transmembrane helix</keyword>
<evidence type="ECO:0000256" key="1">
    <source>
        <dbReference type="SAM" id="MobiDB-lite"/>
    </source>
</evidence>
<name>M0LI81_NATLA</name>
<organism evidence="3 4">
    <name type="scientific">Natronobacterium lacisalsi AJ5</name>
    <dbReference type="NCBI Taxonomy" id="358396"/>
    <lineage>
        <taxon>Archaea</taxon>
        <taxon>Methanobacteriati</taxon>
        <taxon>Methanobacteriota</taxon>
        <taxon>Stenosarchaea group</taxon>
        <taxon>Halobacteria</taxon>
        <taxon>Halobacteriales</taxon>
        <taxon>Natrialbaceae</taxon>
        <taxon>Natronobacterium</taxon>
    </lineage>
</organism>